<evidence type="ECO:0000256" key="4">
    <source>
        <dbReference type="ARBA" id="ARBA00022606"/>
    </source>
</evidence>
<feature type="domain" description="R-spondin Fu-CRD" evidence="11">
    <location>
        <begin position="37"/>
        <end position="134"/>
    </location>
</feature>
<gene>
    <name evidence="13" type="primary">LOC114856360</name>
</gene>
<dbReference type="InterPro" id="IPR009030">
    <property type="entry name" value="Growth_fac_rcpt_cys_sf"/>
</dbReference>
<sequence length="266" mass="29631">MQPRLVAVAMSLVCEVIRMSSGLVQKQSAHREAADDCRACLECSRDNGCVRCPEKLFLFLQRDGMSHHGSCVHACPAGHYGQRGTDANRCMKCRSPDCEHCFSRDFCTKCKAGLQLYKGRCLSTCPEGTHAHQTDCRDDCAGAAMSEWSQWSTCLHDGAPCGFRWGKQTRSRNRTTEEKAAGPCWTHSETQRCRMKKKCPTEARIKKKDLEENEGENDSSCSPAAPTWATHRPEPQTHPDGARPTVRPSPSVGPRPFEAFLSCLYM</sequence>
<dbReference type="GO" id="GO:0008201">
    <property type="term" value="F:heparin binding"/>
    <property type="evidence" value="ECO:0007669"/>
    <property type="project" value="UniProtKB-KW"/>
</dbReference>
<dbReference type="RefSeq" id="XP_055365224.1">
    <property type="nucleotide sequence ID" value="XM_055509249.1"/>
</dbReference>
<dbReference type="InterPro" id="IPR043601">
    <property type="entry name" value="Rspo_Fu-CRD_dom"/>
</dbReference>
<dbReference type="InterPro" id="IPR000884">
    <property type="entry name" value="TSP1_rpt"/>
</dbReference>
<evidence type="ECO:0000256" key="2">
    <source>
        <dbReference type="ARBA" id="ARBA00007308"/>
    </source>
</evidence>
<keyword evidence="8" id="KW-1015">Disulfide bond</keyword>
<dbReference type="Pfam" id="PF15913">
    <property type="entry name" value="Furin-like_2"/>
    <property type="match status" value="1"/>
</dbReference>
<feature type="compositionally biased region" description="Basic and acidic residues" evidence="10">
    <location>
        <begin position="231"/>
        <end position="241"/>
    </location>
</feature>
<dbReference type="GeneID" id="114856360"/>
<evidence type="ECO:0000256" key="9">
    <source>
        <dbReference type="ARBA" id="ARBA00023180"/>
    </source>
</evidence>
<dbReference type="PANTHER" id="PTHR46987:SF6">
    <property type="entry name" value="R-SPONDIN-4"/>
    <property type="match status" value="1"/>
</dbReference>
<evidence type="ECO:0000256" key="8">
    <source>
        <dbReference type="ARBA" id="ARBA00023157"/>
    </source>
</evidence>
<dbReference type="GO" id="GO:0016055">
    <property type="term" value="P:Wnt signaling pathway"/>
    <property type="evidence" value="ECO:0007669"/>
    <property type="project" value="UniProtKB-KW"/>
</dbReference>
<dbReference type="SMART" id="SM00261">
    <property type="entry name" value="FU"/>
    <property type="match status" value="2"/>
</dbReference>
<dbReference type="GO" id="GO:0005576">
    <property type="term" value="C:extracellular region"/>
    <property type="evidence" value="ECO:0007669"/>
    <property type="project" value="UniProtKB-SubCell"/>
</dbReference>
<keyword evidence="9" id="KW-0325">Glycoprotein</keyword>
<keyword evidence="4" id="KW-0716">Sensory transduction</keyword>
<keyword evidence="7" id="KW-0732">Signal</keyword>
<evidence type="ECO:0000256" key="6">
    <source>
        <dbReference type="ARBA" id="ARBA00022687"/>
    </source>
</evidence>
<dbReference type="InterPro" id="IPR051514">
    <property type="entry name" value="R-spondin"/>
</dbReference>
<dbReference type="Gene3D" id="2.10.220.10">
    <property type="entry name" value="Hormone Receptor, Insulin-like Growth Factor Receptor 1, Chain A, domain 2"/>
    <property type="match status" value="1"/>
</dbReference>
<protein>
    <submittedName>
        <fullName evidence="13">R-spondin-4-like isoform X1</fullName>
    </submittedName>
</protein>
<keyword evidence="12" id="KW-1185">Reference proteome</keyword>
<evidence type="ECO:0000313" key="12">
    <source>
        <dbReference type="Proteomes" id="UP000515150"/>
    </source>
</evidence>
<dbReference type="SUPFAM" id="SSF57184">
    <property type="entry name" value="Growth factor receptor domain"/>
    <property type="match status" value="1"/>
</dbReference>
<dbReference type="OrthoDB" id="10257656at2759"/>
<accession>A0A9W2XU41</accession>
<feature type="region of interest" description="Disordered" evidence="10">
    <location>
        <begin position="209"/>
        <end position="256"/>
    </location>
</feature>
<evidence type="ECO:0000256" key="3">
    <source>
        <dbReference type="ARBA" id="ARBA00022525"/>
    </source>
</evidence>
<dbReference type="AlphaFoldDB" id="A0A9W2XU41"/>
<evidence type="ECO:0000256" key="7">
    <source>
        <dbReference type="ARBA" id="ARBA00022729"/>
    </source>
</evidence>
<evidence type="ECO:0000259" key="11">
    <source>
        <dbReference type="Pfam" id="PF15913"/>
    </source>
</evidence>
<evidence type="ECO:0000256" key="5">
    <source>
        <dbReference type="ARBA" id="ARBA00022674"/>
    </source>
</evidence>
<proteinExistence type="inferred from homology"/>
<keyword evidence="3" id="KW-0964">Secreted</keyword>
<evidence type="ECO:0000256" key="10">
    <source>
        <dbReference type="SAM" id="MobiDB-lite"/>
    </source>
</evidence>
<dbReference type="InterPro" id="IPR006212">
    <property type="entry name" value="Furin_repeat"/>
</dbReference>
<organism evidence="12 13">
    <name type="scientific">Betta splendens</name>
    <name type="common">Siamese fighting fish</name>
    <dbReference type="NCBI Taxonomy" id="158456"/>
    <lineage>
        <taxon>Eukaryota</taxon>
        <taxon>Metazoa</taxon>
        <taxon>Chordata</taxon>
        <taxon>Craniata</taxon>
        <taxon>Vertebrata</taxon>
        <taxon>Euteleostomi</taxon>
        <taxon>Actinopterygii</taxon>
        <taxon>Neopterygii</taxon>
        <taxon>Teleostei</taxon>
        <taxon>Neoteleostei</taxon>
        <taxon>Acanthomorphata</taxon>
        <taxon>Anabantaria</taxon>
        <taxon>Anabantiformes</taxon>
        <taxon>Anabantoidei</taxon>
        <taxon>Osphronemidae</taxon>
        <taxon>Betta</taxon>
    </lineage>
</organism>
<keyword evidence="6" id="KW-0879">Wnt signaling pathway</keyword>
<name>A0A9W2XU41_BETSP</name>
<keyword evidence="5" id="KW-0358">Heparin-binding</keyword>
<evidence type="ECO:0000313" key="13">
    <source>
        <dbReference type="RefSeq" id="XP_055365224.1"/>
    </source>
</evidence>
<comment type="subcellular location">
    <subcellularLocation>
        <location evidence="1">Secreted</location>
    </subcellularLocation>
</comment>
<evidence type="ECO:0000256" key="1">
    <source>
        <dbReference type="ARBA" id="ARBA00004613"/>
    </source>
</evidence>
<comment type="similarity">
    <text evidence="2">Belongs to the R-spondin family.</text>
</comment>
<dbReference type="CDD" id="cd00064">
    <property type="entry name" value="FU"/>
    <property type="match status" value="1"/>
</dbReference>
<dbReference type="PROSITE" id="PS50092">
    <property type="entry name" value="TSP1"/>
    <property type="match status" value="1"/>
</dbReference>
<dbReference type="Proteomes" id="UP000515150">
    <property type="component" value="Chromosome 5"/>
</dbReference>
<reference evidence="13" key="1">
    <citation type="submission" date="2025-08" db="UniProtKB">
        <authorList>
            <consortium name="RefSeq"/>
        </authorList>
    </citation>
    <scope>IDENTIFICATION</scope>
</reference>
<dbReference type="PANTHER" id="PTHR46987">
    <property type="entry name" value="NEUROHYPOPHYSIAL HORMONES, N-TERMINAL DOMAIN CONTAINING PROTEIN"/>
    <property type="match status" value="1"/>
</dbReference>